<evidence type="ECO:0000313" key="1">
    <source>
        <dbReference type="EMBL" id="MDT2797147.1"/>
    </source>
</evidence>
<dbReference type="AlphaFoldDB" id="A0AAW8TVH8"/>
<comment type="caution">
    <text evidence="1">The sequence shown here is derived from an EMBL/GenBank/DDBJ whole genome shotgun (WGS) entry which is preliminary data.</text>
</comment>
<reference evidence="1" key="1">
    <citation type="submission" date="2023-03" db="EMBL/GenBank/DDBJ databases">
        <authorList>
            <person name="Shen W."/>
            <person name="Cai J."/>
        </authorList>
    </citation>
    <scope>NUCLEOTIDE SEQUENCE</scope>
    <source>
        <strain evidence="1">B245-2</strain>
    </source>
</reference>
<sequence length="71" mass="8468">MKKYSNDSRTVNLTVYDKIAIVDFNERGVSGHIAFDKYLLDKYSEDYIKEHFEMSEKDGWIRRLESDESKI</sequence>
<dbReference type="RefSeq" id="WP_311897825.1">
    <property type="nucleotide sequence ID" value="NZ_JARQBI010000017.1"/>
</dbReference>
<proteinExistence type="predicted"/>
<evidence type="ECO:0000313" key="2">
    <source>
        <dbReference type="Proteomes" id="UP001255696"/>
    </source>
</evidence>
<name>A0AAW8TVH8_9ENTE</name>
<organism evidence="1 2">
    <name type="scientific">Enterococcus cecorum</name>
    <dbReference type="NCBI Taxonomy" id="44008"/>
    <lineage>
        <taxon>Bacteria</taxon>
        <taxon>Bacillati</taxon>
        <taxon>Bacillota</taxon>
        <taxon>Bacilli</taxon>
        <taxon>Lactobacillales</taxon>
        <taxon>Enterococcaceae</taxon>
        <taxon>Enterococcus</taxon>
    </lineage>
</organism>
<dbReference type="Proteomes" id="UP001255696">
    <property type="component" value="Unassembled WGS sequence"/>
</dbReference>
<gene>
    <name evidence="1" type="ORF">P7H47_07820</name>
</gene>
<protein>
    <submittedName>
        <fullName evidence="1">Uncharacterized protein</fullName>
    </submittedName>
</protein>
<accession>A0AAW8TVH8</accession>
<dbReference type="EMBL" id="JARQBI010000017">
    <property type="protein sequence ID" value="MDT2797147.1"/>
    <property type="molecule type" value="Genomic_DNA"/>
</dbReference>